<dbReference type="HOGENOM" id="CLU_888028_0_0_11"/>
<dbReference type="AlphaFoldDB" id="I4BKC3"/>
<dbReference type="PATRIC" id="fig|710421.3.peg.2968"/>
<accession>I4BKC3</accession>
<dbReference type="EMBL" id="CP003053">
    <property type="protein sequence ID" value="AFM17730.1"/>
    <property type="molecule type" value="Genomic_DNA"/>
</dbReference>
<evidence type="ECO:0000313" key="3">
    <source>
        <dbReference type="EMBL" id="AFM17730.1"/>
    </source>
</evidence>
<proteinExistence type="predicted"/>
<keyword evidence="2" id="KW-1133">Transmembrane helix</keyword>
<keyword evidence="4" id="KW-1185">Reference proteome</keyword>
<dbReference type="eggNOG" id="ENOG5033EHB">
    <property type="taxonomic scope" value="Bacteria"/>
</dbReference>
<protein>
    <recommendedName>
        <fullName evidence="5">DUF732 domain-containing protein</fullName>
    </recommendedName>
</protein>
<dbReference type="Proteomes" id="UP000006057">
    <property type="component" value="Chromosome"/>
</dbReference>
<keyword evidence="2" id="KW-0472">Membrane</keyword>
<reference evidence="3 4" key="1">
    <citation type="submission" date="2012-06" db="EMBL/GenBank/DDBJ databases">
        <title>Complete sequence of chromosome of Mycobacterium chubuense NBB4.</title>
        <authorList>
            <consortium name="US DOE Joint Genome Institute"/>
            <person name="Lucas S."/>
            <person name="Han J."/>
            <person name="Lapidus A."/>
            <person name="Cheng J.-F."/>
            <person name="Goodwin L."/>
            <person name="Pitluck S."/>
            <person name="Peters L."/>
            <person name="Mikhailova N."/>
            <person name="Teshima H."/>
            <person name="Detter J.C."/>
            <person name="Han C."/>
            <person name="Tapia R."/>
            <person name="Land M."/>
            <person name="Hauser L."/>
            <person name="Kyrpides N."/>
            <person name="Ivanova N."/>
            <person name="Pagani I."/>
            <person name="Mattes T."/>
            <person name="Holmes A."/>
            <person name="Rutledge P."/>
            <person name="Paulsen I."/>
            <person name="Coleman N."/>
            <person name="Woyke T."/>
        </authorList>
    </citation>
    <scope>NUCLEOTIDE SEQUENCE [LARGE SCALE GENOMIC DNA]</scope>
    <source>
        <strain evidence="3 4">NBB4</strain>
    </source>
</reference>
<gene>
    <name evidence="3" type="ordered locus">Mycch_2976</name>
</gene>
<evidence type="ECO:0000256" key="2">
    <source>
        <dbReference type="SAM" id="Phobius"/>
    </source>
</evidence>
<feature type="region of interest" description="Disordered" evidence="1">
    <location>
        <begin position="33"/>
        <end position="53"/>
    </location>
</feature>
<evidence type="ECO:0000256" key="1">
    <source>
        <dbReference type="SAM" id="MobiDB-lite"/>
    </source>
</evidence>
<sequence length="303" mass="31824">MTRSRRNRLPAARCPYCDCDLDASGTCARCGSADDAGPSTGWRPDPTARHEGRYYVSGRPTNRVRDGKKEASDTAGGALLPRYVAVPTPTGSTIRATWLATGAATAVVVAVTAVVWMLLTTGRKPAPPPEAGYLLALKDAGLFDQFNSEENAVAHGHHVCRQLEDGGPQQGLPADKLAVDAFCPQFSEGFRVLETAHVTGTFVLADSDGVGAIEVDGGSCQGSGGYADVDHSTPVTVTDGAGRVLAVTSLGPGKGDTATCTFSFGFPITEGQDRYVVAIGRRGTFPYSFEHLRARGVQIRLGH</sequence>
<keyword evidence="2" id="KW-0812">Transmembrane</keyword>
<evidence type="ECO:0000313" key="4">
    <source>
        <dbReference type="Proteomes" id="UP000006057"/>
    </source>
</evidence>
<evidence type="ECO:0008006" key="5">
    <source>
        <dbReference type="Google" id="ProtNLM"/>
    </source>
</evidence>
<dbReference type="KEGG" id="mcb:Mycch_2976"/>
<name>I4BKC3_MYCCN</name>
<organism evidence="3 4">
    <name type="scientific">Mycolicibacterium chubuense (strain NBB4)</name>
    <name type="common">Mycobacterium chubuense</name>
    <dbReference type="NCBI Taxonomy" id="710421"/>
    <lineage>
        <taxon>Bacteria</taxon>
        <taxon>Bacillati</taxon>
        <taxon>Actinomycetota</taxon>
        <taxon>Actinomycetes</taxon>
        <taxon>Mycobacteriales</taxon>
        <taxon>Mycobacteriaceae</taxon>
        <taxon>Mycolicibacterium</taxon>
    </lineage>
</organism>
<feature type="transmembrane region" description="Helical" evidence="2">
    <location>
        <begin position="98"/>
        <end position="119"/>
    </location>
</feature>
<dbReference type="OrthoDB" id="4702482at2"/>